<feature type="transmembrane region" description="Helical" evidence="1">
    <location>
        <begin position="119"/>
        <end position="137"/>
    </location>
</feature>
<dbReference type="Proteomes" id="UP000597444">
    <property type="component" value="Unassembled WGS sequence"/>
</dbReference>
<dbReference type="Pfam" id="PF19728">
    <property type="entry name" value="DUF6220"/>
    <property type="match status" value="1"/>
</dbReference>
<evidence type="ECO:0000256" key="1">
    <source>
        <dbReference type="SAM" id="Phobius"/>
    </source>
</evidence>
<keyword evidence="1" id="KW-1133">Transmembrane helix</keyword>
<evidence type="ECO:0000313" key="2">
    <source>
        <dbReference type="EMBL" id="GHO93967.1"/>
    </source>
</evidence>
<comment type="caution">
    <text evidence="2">The sequence shown here is derived from an EMBL/GenBank/DDBJ whole genome shotgun (WGS) entry which is preliminary data.</text>
</comment>
<sequence>MFVDTTYVEVNEQGRKPRRPVRPVLGRVYLGIAVLLVLQVIFQVFLAGAGVFAGGNWFMFHAINASLILLVALVFLIIGLFARLPRSMNWYGTLLVLLVIVQSLLIYPPRKWGMPLLSALHPVNALFIFLLPLYLAIRVRQILRVPAANGH</sequence>
<organism evidence="2 3">
    <name type="scientific">Reticulibacter mediterranei</name>
    <dbReference type="NCBI Taxonomy" id="2778369"/>
    <lineage>
        <taxon>Bacteria</taxon>
        <taxon>Bacillati</taxon>
        <taxon>Chloroflexota</taxon>
        <taxon>Ktedonobacteria</taxon>
        <taxon>Ktedonobacterales</taxon>
        <taxon>Reticulibacteraceae</taxon>
        <taxon>Reticulibacter</taxon>
    </lineage>
</organism>
<dbReference type="AlphaFoldDB" id="A0A8J3N1F8"/>
<evidence type="ECO:0000313" key="3">
    <source>
        <dbReference type="Proteomes" id="UP000597444"/>
    </source>
</evidence>
<name>A0A8J3N1F8_9CHLR</name>
<reference evidence="2" key="1">
    <citation type="submission" date="2020-10" db="EMBL/GenBank/DDBJ databases">
        <title>Taxonomic study of unclassified bacteria belonging to the class Ktedonobacteria.</title>
        <authorList>
            <person name="Yabe S."/>
            <person name="Wang C.M."/>
            <person name="Zheng Y."/>
            <person name="Sakai Y."/>
            <person name="Cavaletti L."/>
            <person name="Monciardini P."/>
            <person name="Donadio S."/>
        </authorList>
    </citation>
    <scope>NUCLEOTIDE SEQUENCE</scope>
    <source>
        <strain evidence="2">ID150040</strain>
    </source>
</reference>
<dbReference type="InterPro" id="IPR046192">
    <property type="entry name" value="DUF6220"/>
</dbReference>
<feature type="transmembrane region" description="Helical" evidence="1">
    <location>
        <begin position="28"/>
        <end position="52"/>
    </location>
</feature>
<feature type="transmembrane region" description="Helical" evidence="1">
    <location>
        <begin position="88"/>
        <end position="107"/>
    </location>
</feature>
<feature type="transmembrane region" description="Helical" evidence="1">
    <location>
        <begin position="58"/>
        <end position="81"/>
    </location>
</feature>
<protein>
    <submittedName>
        <fullName evidence="2">Uncharacterized protein</fullName>
    </submittedName>
</protein>
<accession>A0A8J3N1F8</accession>
<dbReference type="EMBL" id="BNJK01000001">
    <property type="protein sequence ID" value="GHO93967.1"/>
    <property type="molecule type" value="Genomic_DNA"/>
</dbReference>
<proteinExistence type="predicted"/>
<keyword evidence="1" id="KW-0812">Transmembrane</keyword>
<keyword evidence="1" id="KW-0472">Membrane</keyword>
<keyword evidence="3" id="KW-1185">Reference proteome</keyword>
<gene>
    <name evidence="2" type="ORF">KSF_040150</name>
</gene>